<dbReference type="PANTHER" id="PTHR30217:SF6">
    <property type="entry name" value="TRNA HYDROXYLATION PROTEIN P"/>
    <property type="match status" value="1"/>
</dbReference>
<evidence type="ECO:0000256" key="1">
    <source>
        <dbReference type="ARBA" id="ARBA00022670"/>
    </source>
</evidence>
<keyword evidence="6" id="KW-1185">Reference proteome</keyword>
<dbReference type="PANTHER" id="PTHR30217">
    <property type="entry name" value="PEPTIDASE U32 FAMILY"/>
    <property type="match status" value="1"/>
</dbReference>
<dbReference type="RefSeq" id="WP_115715352.1">
    <property type="nucleotide sequence ID" value="NZ_AP019695.1"/>
</dbReference>
<keyword evidence="1 5" id="KW-0645">Protease</keyword>
<feature type="domain" description="Peptidase family U32 C-terminal" evidence="4">
    <location>
        <begin position="316"/>
        <end position="397"/>
    </location>
</feature>
<evidence type="ECO:0000313" key="5">
    <source>
        <dbReference type="EMBL" id="BBK22175.1"/>
    </source>
</evidence>
<name>A0A6N4TIC2_9FIRM</name>
<keyword evidence="2" id="KW-0378">Hydrolase</keyword>
<dbReference type="Pfam" id="PF01136">
    <property type="entry name" value="Peptidase_U32"/>
    <property type="match status" value="1"/>
</dbReference>
<dbReference type="PROSITE" id="PS01276">
    <property type="entry name" value="PEPTIDASE_U32"/>
    <property type="match status" value="1"/>
</dbReference>
<dbReference type="InterPro" id="IPR051454">
    <property type="entry name" value="RNA/ubiquinone_mod_enzymes"/>
</dbReference>
<evidence type="ECO:0000313" key="6">
    <source>
        <dbReference type="Proteomes" id="UP000464754"/>
    </source>
</evidence>
<dbReference type="AlphaFoldDB" id="A0A6N4TIC2"/>
<evidence type="ECO:0000256" key="3">
    <source>
        <dbReference type="ARBA" id="ARBA00038374"/>
    </source>
</evidence>
<dbReference type="KEGG" id="aarg:Aargi30884_10780"/>
<dbReference type="Proteomes" id="UP000464754">
    <property type="component" value="Chromosome"/>
</dbReference>
<dbReference type="Pfam" id="PF16325">
    <property type="entry name" value="Peptidase_U32_C"/>
    <property type="match status" value="1"/>
</dbReference>
<reference evidence="6" key="1">
    <citation type="submission" date="2019-05" db="EMBL/GenBank/DDBJ databases">
        <title>Complete genome sequencing of Absiella argi strain JCM 30884.</title>
        <authorList>
            <person name="Sakamoto M."/>
            <person name="Murakami T."/>
            <person name="Mori H."/>
        </authorList>
    </citation>
    <scope>NUCLEOTIDE SEQUENCE [LARGE SCALE GENOMIC DNA]</scope>
    <source>
        <strain evidence="6">JCM 30884</strain>
    </source>
</reference>
<organism evidence="5 6">
    <name type="scientific">Amedibacterium intestinale</name>
    <dbReference type="NCBI Taxonomy" id="2583452"/>
    <lineage>
        <taxon>Bacteria</taxon>
        <taxon>Bacillati</taxon>
        <taxon>Bacillota</taxon>
        <taxon>Erysipelotrichia</taxon>
        <taxon>Erysipelotrichales</taxon>
        <taxon>Erysipelotrichaceae</taxon>
        <taxon>Amedibacterium</taxon>
    </lineage>
</organism>
<dbReference type="GO" id="GO:0008233">
    <property type="term" value="F:peptidase activity"/>
    <property type="evidence" value="ECO:0007669"/>
    <property type="project" value="UniProtKB-KW"/>
</dbReference>
<accession>A0A6N4TIC2</accession>
<evidence type="ECO:0000259" key="4">
    <source>
        <dbReference type="Pfam" id="PF16325"/>
    </source>
</evidence>
<comment type="similarity">
    <text evidence="3">Belongs to the peptidase U32 family.</text>
</comment>
<evidence type="ECO:0000256" key="2">
    <source>
        <dbReference type="ARBA" id="ARBA00022801"/>
    </source>
</evidence>
<proteinExistence type="inferred from homology"/>
<dbReference type="GO" id="GO:0006508">
    <property type="term" value="P:proteolysis"/>
    <property type="evidence" value="ECO:0007669"/>
    <property type="project" value="UniProtKB-KW"/>
</dbReference>
<dbReference type="Gene3D" id="2.40.30.10">
    <property type="entry name" value="Translation factors"/>
    <property type="match status" value="1"/>
</dbReference>
<dbReference type="EMBL" id="AP019695">
    <property type="protein sequence ID" value="BBK22175.1"/>
    <property type="molecule type" value="Genomic_DNA"/>
</dbReference>
<protein>
    <submittedName>
        <fullName evidence="5">Protease</fullName>
    </submittedName>
</protein>
<sequence>MKKIELLAPAGDLERLKIAILYGADAVYLGGKQFSLRSRASNFDIEDIAKGVQFAKEHNAHVHVTVNMLPHEEDMDGLKEYLMELERVGVTAIIAASPTIMMCAKKYAPKLEVHVSTQHSSTNSAAANYWKSKGMDRVVLAREATLEEIKQSAKNSDVPLEVFLHGAMCISYSGRCVLSNNMTGRDANRGGCAQSCRWKYRLFEKDRQLNDDMHLFSMSSKDLMGADYVADLIEAGVASLKIEGRMKSAYYIATLVKAYRLLIDEIYEKGRLTPERMKWYYDELAKAENRPTGVGFFEGQPRYSGQLFGINGAGVTQEFIAYVLDYNEETKEATLEVRNNFKGHIEAEVFGPSITTTRFMFNDLYDMDGNVMEVAKTPMQIIKAKVPCKMEKDAMIRKVMVKDRREVY</sequence>
<gene>
    <name evidence="5" type="ORF">Aargi30884_10780</name>
</gene>
<dbReference type="InterPro" id="IPR032525">
    <property type="entry name" value="Peptidase_U32_C"/>
</dbReference>
<dbReference type="InterPro" id="IPR001539">
    <property type="entry name" value="Peptidase_U32"/>
</dbReference>